<reference evidence="1 2" key="1">
    <citation type="submission" date="2012-08" db="EMBL/GenBank/DDBJ databases">
        <title>Whole genome shotgun sequence of Gordonia rubripertincta NBRC 101908.</title>
        <authorList>
            <person name="Takarada H."/>
            <person name="Hosoyama A."/>
            <person name="Tsuchikane K."/>
            <person name="Katsumata H."/>
            <person name="Baba S."/>
            <person name="Ohji S."/>
            <person name="Yamazaki S."/>
            <person name="Fujita N."/>
        </authorList>
    </citation>
    <scope>NUCLEOTIDE SEQUENCE [LARGE SCALE GENOMIC DNA]</scope>
    <source>
        <strain evidence="1 2">NBRC 101908</strain>
    </source>
</reference>
<dbReference type="EMBL" id="BAHB01000036">
    <property type="protein sequence ID" value="GAB84236.1"/>
    <property type="molecule type" value="Genomic_DNA"/>
</dbReference>
<sequence>MVFLGAFELRKGIDTVMDAWREIDVSANAKLIFIGKGDLSEQVSRYCQETATACVCIDPPRDDIYAALAEASVLVLPSRTSTDWREQVGLPIVEALSMGCEIVTSDSTGLADWLREHDHFVLPSDASASDYSRAIVGALDRSCRAVSILDSLPRDHDGRELADRWMCRWG</sequence>
<evidence type="ECO:0000313" key="1">
    <source>
        <dbReference type="EMBL" id="GAB84236.1"/>
    </source>
</evidence>
<comment type="caution">
    <text evidence="1">The sequence shown here is derived from an EMBL/GenBank/DDBJ whole genome shotgun (WGS) entry which is preliminary data.</text>
</comment>
<name>A0ABQ0HPN4_GORRU</name>
<keyword evidence="2" id="KW-1185">Reference proteome</keyword>
<protein>
    <submittedName>
        <fullName evidence="1">Glycosyltransferase</fullName>
    </submittedName>
</protein>
<gene>
    <name evidence="1" type="ORF">GORBP_036_00170</name>
</gene>
<organism evidence="1 2">
    <name type="scientific">Gordonia rubripertincta NBRC 101908</name>
    <dbReference type="NCBI Taxonomy" id="1077975"/>
    <lineage>
        <taxon>Bacteria</taxon>
        <taxon>Bacillati</taxon>
        <taxon>Actinomycetota</taxon>
        <taxon>Actinomycetes</taxon>
        <taxon>Mycobacteriales</taxon>
        <taxon>Gordoniaceae</taxon>
        <taxon>Gordonia</taxon>
    </lineage>
</organism>
<dbReference type="PANTHER" id="PTHR12526">
    <property type="entry name" value="GLYCOSYLTRANSFERASE"/>
    <property type="match status" value="1"/>
</dbReference>
<dbReference type="SUPFAM" id="SSF53756">
    <property type="entry name" value="UDP-Glycosyltransferase/glycogen phosphorylase"/>
    <property type="match status" value="1"/>
</dbReference>
<dbReference type="Pfam" id="PF13692">
    <property type="entry name" value="Glyco_trans_1_4"/>
    <property type="match status" value="1"/>
</dbReference>
<proteinExistence type="predicted"/>
<evidence type="ECO:0000313" key="2">
    <source>
        <dbReference type="Proteomes" id="UP000010744"/>
    </source>
</evidence>
<dbReference type="PANTHER" id="PTHR12526:SF630">
    <property type="entry name" value="GLYCOSYLTRANSFERASE"/>
    <property type="match status" value="1"/>
</dbReference>
<accession>A0ABQ0HPN4</accession>
<dbReference type="Gene3D" id="3.40.50.2000">
    <property type="entry name" value="Glycogen Phosphorylase B"/>
    <property type="match status" value="1"/>
</dbReference>
<dbReference type="Proteomes" id="UP000010744">
    <property type="component" value="Unassembled WGS sequence"/>
</dbReference>